<evidence type="ECO:0000256" key="1">
    <source>
        <dbReference type="ARBA" id="ARBA00023125"/>
    </source>
</evidence>
<dbReference type="InterPro" id="IPR011990">
    <property type="entry name" value="TPR-like_helical_dom_sf"/>
</dbReference>
<dbReference type="Gene3D" id="1.25.40.10">
    <property type="entry name" value="Tetratricopeptide repeat domain"/>
    <property type="match status" value="1"/>
</dbReference>
<dbReference type="CDD" id="cd00383">
    <property type="entry name" value="trans_reg_C"/>
    <property type="match status" value="1"/>
</dbReference>
<evidence type="ECO:0000256" key="4">
    <source>
        <dbReference type="SAM" id="Phobius"/>
    </source>
</evidence>
<dbReference type="InterPro" id="IPR051677">
    <property type="entry name" value="AfsR-DnrI-RedD_regulator"/>
</dbReference>
<feature type="transmembrane region" description="Helical" evidence="4">
    <location>
        <begin position="126"/>
        <end position="147"/>
    </location>
</feature>
<accession>A0A1Y6F5V1</accession>
<feature type="domain" description="OmpR/PhoB-type" evidence="5">
    <location>
        <begin position="1"/>
        <end position="97"/>
    </location>
</feature>
<evidence type="ECO:0000313" key="6">
    <source>
        <dbReference type="EMBL" id="SMQ70157.1"/>
    </source>
</evidence>
<dbReference type="SMART" id="SM00862">
    <property type="entry name" value="Trans_reg_C"/>
    <property type="match status" value="1"/>
</dbReference>
<dbReference type="SUPFAM" id="SSF48452">
    <property type="entry name" value="TPR-like"/>
    <property type="match status" value="1"/>
</dbReference>
<keyword evidence="4" id="KW-0812">Transmembrane</keyword>
<dbReference type="PANTHER" id="PTHR35807:SF1">
    <property type="entry name" value="TRANSCRIPTIONAL REGULATOR REDD"/>
    <property type="match status" value="1"/>
</dbReference>
<dbReference type="Pfam" id="PF00486">
    <property type="entry name" value="Trans_reg_C"/>
    <property type="match status" value="1"/>
</dbReference>
<dbReference type="Gene3D" id="1.10.10.10">
    <property type="entry name" value="Winged helix-like DNA-binding domain superfamily/Winged helix DNA-binding domain"/>
    <property type="match status" value="1"/>
</dbReference>
<dbReference type="InterPro" id="IPR001867">
    <property type="entry name" value="OmpR/PhoB-type_DNA-bd"/>
</dbReference>
<sequence>MGIRFQGFVIDVERAEVRAPDGMPVRLRPKAFELLTLFAANSGRVVTKQEIMSAVWPGIHVSDDSLFQCVKELRTALGDGRRELIRAVSGRGYLFSATVESDVSASPKPVADASRTSTRPEVKPRLALVFAAVAVLTVLGGLAISMLTGSPQHHTVTVSPIATTGNDAANVAHASAMSEMLVEGLASIAGLSVAVPTGQSPAGGLAIVSELSNSPDTWILKARLLDRGTGQVHAIATSEVPSSSAPALLHARLVAGVGDQLARSINGLLQNRSRQRPISNFGKVAIEQAAASINQTSRERFGVAEGLLENALGAEPDMPELQVALASLQLRGVQMLWYPAEQRPEIEQRARMLLESALAANPNSIPALEAQCRLLSTLTDFAESLVACSQVLSFDPWNGSALYLVGLGQLYLGRFDDALATFLLADRYDTPAISRWTWRLGAGWANLLLDRPDQALPWIEQSIAITPASGRSHMLLAATYVRLGRLQEAADALARAMELRPASTVGNIFPTSETMSPIMLAASDRIIADLVRLGLPRD</sequence>
<dbReference type="GO" id="GO:0006355">
    <property type="term" value="P:regulation of DNA-templated transcription"/>
    <property type="evidence" value="ECO:0007669"/>
    <property type="project" value="InterPro"/>
</dbReference>
<dbReference type="PROSITE" id="PS50005">
    <property type="entry name" value="TPR"/>
    <property type="match status" value="1"/>
</dbReference>
<proteinExistence type="predicted"/>
<name>A0A1Y6F5V1_9HYPH</name>
<dbReference type="PROSITE" id="PS51755">
    <property type="entry name" value="OMPR_PHOB"/>
    <property type="match status" value="1"/>
</dbReference>
<dbReference type="RefSeq" id="WP_086470089.1">
    <property type="nucleotide sequence ID" value="NZ_FXWK01000001.1"/>
</dbReference>
<keyword evidence="4" id="KW-0472">Membrane</keyword>
<protein>
    <submittedName>
        <fullName evidence="6">DNA-binding winged helix-turn-helix (WHTH) domain-containing protein</fullName>
    </submittedName>
</protein>
<feature type="DNA-binding region" description="OmpR/PhoB-type" evidence="3">
    <location>
        <begin position="1"/>
        <end position="97"/>
    </location>
</feature>
<reference evidence="7" key="1">
    <citation type="submission" date="2017-04" db="EMBL/GenBank/DDBJ databases">
        <authorList>
            <person name="Varghese N."/>
            <person name="Submissions S."/>
        </authorList>
    </citation>
    <scope>NUCLEOTIDE SEQUENCE [LARGE SCALE GENOMIC DNA]</scope>
</reference>
<dbReference type="Proteomes" id="UP000194474">
    <property type="component" value="Unassembled WGS sequence"/>
</dbReference>
<keyword evidence="2" id="KW-0802">TPR repeat</keyword>
<keyword evidence="1 3" id="KW-0238">DNA-binding</keyword>
<evidence type="ECO:0000256" key="3">
    <source>
        <dbReference type="PROSITE-ProRule" id="PRU01091"/>
    </source>
</evidence>
<dbReference type="SUPFAM" id="SSF46894">
    <property type="entry name" value="C-terminal effector domain of the bipartite response regulators"/>
    <property type="match status" value="1"/>
</dbReference>
<dbReference type="GO" id="GO:0000160">
    <property type="term" value="P:phosphorelay signal transduction system"/>
    <property type="evidence" value="ECO:0007669"/>
    <property type="project" value="InterPro"/>
</dbReference>
<evidence type="ECO:0000313" key="7">
    <source>
        <dbReference type="Proteomes" id="UP000194474"/>
    </source>
</evidence>
<dbReference type="InterPro" id="IPR036388">
    <property type="entry name" value="WH-like_DNA-bd_sf"/>
</dbReference>
<dbReference type="InterPro" id="IPR019734">
    <property type="entry name" value="TPR_rpt"/>
</dbReference>
<evidence type="ECO:0000256" key="2">
    <source>
        <dbReference type="PROSITE-ProRule" id="PRU00339"/>
    </source>
</evidence>
<dbReference type="InterPro" id="IPR016032">
    <property type="entry name" value="Sig_transdc_resp-reg_C-effctor"/>
</dbReference>
<dbReference type="OrthoDB" id="54411at2"/>
<dbReference type="EMBL" id="FXWK01000001">
    <property type="protein sequence ID" value="SMQ70157.1"/>
    <property type="molecule type" value="Genomic_DNA"/>
</dbReference>
<keyword evidence="4" id="KW-1133">Transmembrane helix</keyword>
<dbReference type="Pfam" id="PF13181">
    <property type="entry name" value="TPR_8"/>
    <property type="match status" value="1"/>
</dbReference>
<evidence type="ECO:0000259" key="5">
    <source>
        <dbReference type="PROSITE" id="PS51755"/>
    </source>
</evidence>
<dbReference type="PANTHER" id="PTHR35807">
    <property type="entry name" value="TRANSCRIPTIONAL REGULATOR REDD-RELATED"/>
    <property type="match status" value="1"/>
</dbReference>
<organism evidence="6 7">
    <name type="scientific">Devosia lucknowensis</name>
    <dbReference type="NCBI Taxonomy" id="1096929"/>
    <lineage>
        <taxon>Bacteria</taxon>
        <taxon>Pseudomonadati</taxon>
        <taxon>Pseudomonadota</taxon>
        <taxon>Alphaproteobacteria</taxon>
        <taxon>Hyphomicrobiales</taxon>
        <taxon>Devosiaceae</taxon>
        <taxon>Devosia</taxon>
    </lineage>
</organism>
<gene>
    <name evidence="6" type="ORF">SAMN06295905_1802</name>
</gene>
<keyword evidence="7" id="KW-1185">Reference proteome</keyword>
<dbReference type="GO" id="GO:0003677">
    <property type="term" value="F:DNA binding"/>
    <property type="evidence" value="ECO:0007669"/>
    <property type="project" value="UniProtKB-UniRule"/>
</dbReference>
<dbReference type="AlphaFoldDB" id="A0A1Y6F5V1"/>
<feature type="repeat" description="TPR" evidence="2">
    <location>
        <begin position="470"/>
        <end position="503"/>
    </location>
</feature>